<comment type="caution">
    <text evidence="1">The sequence shown here is derived from an EMBL/GenBank/DDBJ whole genome shotgun (WGS) entry which is preliminary data.</text>
</comment>
<reference evidence="2" key="1">
    <citation type="journal article" date="2022" name="Mol. Ecol. Resour.">
        <title>The genomes of chicory, endive, great burdock and yacon provide insights into Asteraceae palaeo-polyploidization history and plant inulin production.</title>
        <authorList>
            <person name="Fan W."/>
            <person name="Wang S."/>
            <person name="Wang H."/>
            <person name="Wang A."/>
            <person name="Jiang F."/>
            <person name="Liu H."/>
            <person name="Zhao H."/>
            <person name="Xu D."/>
            <person name="Zhang Y."/>
        </authorList>
    </citation>
    <scope>NUCLEOTIDE SEQUENCE [LARGE SCALE GENOMIC DNA]</scope>
    <source>
        <strain evidence="2">cv. Yunnan</strain>
    </source>
</reference>
<dbReference type="Proteomes" id="UP001056120">
    <property type="component" value="Linkage Group LG12"/>
</dbReference>
<evidence type="ECO:0000313" key="1">
    <source>
        <dbReference type="EMBL" id="KAI3794147.1"/>
    </source>
</evidence>
<organism evidence="1 2">
    <name type="scientific">Smallanthus sonchifolius</name>
    <dbReference type="NCBI Taxonomy" id="185202"/>
    <lineage>
        <taxon>Eukaryota</taxon>
        <taxon>Viridiplantae</taxon>
        <taxon>Streptophyta</taxon>
        <taxon>Embryophyta</taxon>
        <taxon>Tracheophyta</taxon>
        <taxon>Spermatophyta</taxon>
        <taxon>Magnoliopsida</taxon>
        <taxon>eudicotyledons</taxon>
        <taxon>Gunneridae</taxon>
        <taxon>Pentapetalae</taxon>
        <taxon>asterids</taxon>
        <taxon>campanulids</taxon>
        <taxon>Asterales</taxon>
        <taxon>Asteraceae</taxon>
        <taxon>Asteroideae</taxon>
        <taxon>Heliantheae alliance</taxon>
        <taxon>Millerieae</taxon>
        <taxon>Smallanthus</taxon>
    </lineage>
</organism>
<protein>
    <submittedName>
        <fullName evidence="1">Uncharacterized protein</fullName>
    </submittedName>
</protein>
<dbReference type="EMBL" id="CM042029">
    <property type="protein sequence ID" value="KAI3794147.1"/>
    <property type="molecule type" value="Genomic_DNA"/>
</dbReference>
<gene>
    <name evidence="1" type="ORF">L1987_36775</name>
</gene>
<name>A0ACB9HEZ9_9ASTR</name>
<proteinExistence type="predicted"/>
<reference evidence="1 2" key="2">
    <citation type="journal article" date="2022" name="Mol. Ecol. Resour.">
        <title>The genomes of chicory, endive, great burdock and yacon provide insights into Asteraceae paleo-polyploidization history and plant inulin production.</title>
        <authorList>
            <person name="Fan W."/>
            <person name="Wang S."/>
            <person name="Wang H."/>
            <person name="Wang A."/>
            <person name="Jiang F."/>
            <person name="Liu H."/>
            <person name="Zhao H."/>
            <person name="Xu D."/>
            <person name="Zhang Y."/>
        </authorList>
    </citation>
    <scope>NUCLEOTIDE SEQUENCE [LARGE SCALE GENOMIC DNA]</scope>
    <source>
        <strain evidence="2">cv. Yunnan</strain>
        <tissue evidence="1">Leaves</tissue>
    </source>
</reference>
<sequence length="109" mass="11456">MCGRRVTSSSRAANPTFDRRGGGLSGLNSGVGSRPPTGSDDPCVGETNWSRGLVRVGETKSGMLLSGVEVQETGLSSGSPEINLDRRTKERGDQKCDLGIDSFGPWSLV</sequence>
<evidence type="ECO:0000313" key="2">
    <source>
        <dbReference type="Proteomes" id="UP001056120"/>
    </source>
</evidence>
<keyword evidence="2" id="KW-1185">Reference proteome</keyword>
<accession>A0ACB9HEZ9</accession>